<feature type="compositionally biased region" description="Acidic residues" evidence="1">
    <location>
        <begin position="112"/>
        <end position="121"/>
    </location>
</feature>
<evidence type="ECO:0000313" key="2">
    <source>
        <dbReference type="EMBL" id="CTR08624.1"/>
    </source>
</evidence>
<accession>A0A0K3CFX6</accession>
<dbReference type="AlphaFoldDB" id="A0A0K3CFX6"/>
<feature type="region of interest" description="Disordered" evidence="1">
    <location>
        <begin position="79"/>
        <end position="123"/>
    </location>
</feature>
<dbReference type="OMA" id="MASERQW"/>
<proteinExistence type="predicted"/>
<feature type="region of interest" description="Disordered" evidence="1">
    <location>
        <begin position="281"/>
        <end position="300"/>
    </location>
</feature>
<evidence type="ECO:0000256" key="1">
    <source>
        <dbReference type="SAM" id="MobiDB-lite"/>
    </source>
</evidence>
<sequence>MRVYKAPKELPSLYTALRPLEAPPVDLQARRISASDHALISRTADTFRRGAAGKFLQDVLEVSYKEAIKERKGKAVVEAGEDDEEERELREKGFVQKRKKRARSSSLGSMADVEEMEEGGSDTEAAATLREKKMRGRRRTKRIKEALKVPEVSLEEPELPETFAPQDLLSSIQTHATQLFETRHNLLPPLTLTNPLLPEPLVEHFDNLIAQMNEEEERMAREGRGDVWLAWKQSRISKAGAGTRKAVWTDVNRAFEGPALVALGMLTQLLVEDVVAQEAQQLPELPPDMMEQDGLAGDET</sequence>
<name>A0A0K3CFX6_RHOTO</name>
<protein>
    <submittedName>
        <fullName evidence="2">Uncharacterized protein</fullName>
    </submittedName>
</protein>
<dbReference type="Proteomes" id="UP000199069">
    <property type="component" value="Unassembled WGS sequence"/>
</dbReference>
<gene>
    <name evidence="2" type="primary">FGENESH: predicted gene_8.340</name>
    <name evidence="2" type="ORF">BN2166_0044850</name>
</gene>
<organism evidence="2 3">
    <name type="scientific">Rhodotorula toruloides</name>
    <name type="common">Yeast</name>
    <name type="synonym">Rhodosporidium toruloides</name>
    <dbReference type="NCBI Taxonomy" id="5286"/>
    <lineage>
        <taxon>Eukaryota</taxon>
        <taxon>Fungi</taxon>
        <taxon>Dikarya</taxon>
        <taxon>Basidiomycota</taxon>
        <taxon>Pucciniomycotina</taxon>
        <taxon>Microbotryomycetes</taxon>
        <taxon>Sporidiobolales</taxon>
        <taxon>Sporidiobolaceae</taxon>
        <taxon>Rhodotorula</taxon>
    </lineage>
</organism>
<reference evidence="2 3" key="1">
    <citation type="submission" date="2015-07" db="EMBL/GenBank/DDBJ databases">
        <authorList>
            <person name="Cajimat M.N.B."/>
            <person name="Milazzo M.L."/>
            <person name="Fulhorst C.F."/>
        </authorList>
    </citation>
    <scope>NUCLEOTIDE SEQUENCE [LARGE SCALE GENOMIC DNA]</scope>
    <source>
        <strain evidence="2">Single colony</strain>
    </source>
</reference>
<keyword evidence="3" id="KW-1185">Reference proteome</keyword>
<evidence type="ECO:0000313" key="3">
    <source>
        <dbReference type="Proteomes" id="UP000199069"/>
    </source>
</evidence>
<dbReference type="EMBL" id="CWKI01000008">
    <property type="protein sequence ID" value="CTR08624.1"/>
    <property type="molecule type" value="Genomic_DNA"/>
</dbReference>